<accession>A0AAN6NAV9</accession>
<comment type="caution">
    <text evidence="7">The sequence shown here is derived from an EMBL/GenBank/DDBJ whole genome shotgun (WGS) entry which is preliminary data.</text>
</comment>
<dbReference type="InterPro" id="IPR020846">
    <property type="entry name" value="MFS_dom"/>
</dbReference>
<evidence type="ECO:0000256" key="3">
    <source>
        <dbReference type="ARBA" id="ARBA00022989"/>
    </source>
</evidence>
<dbReference type="PANTHER" id="PTHR42718">
    <property type="entry name" value="MAJOR FACILITATOR SUPERFAMILY MULTIDRUG TRANSPORTER MFSC"/>
    <property type="match status" value="1"/>
</dbReference>
<dbReference type="Gene3D" id="1.20.1250.20">
    <property type="entry name" value="MFS general substrate transporter like domains"/>
    <property type="match status" value="1"/>
</dbReference>
<sequence length="517" mass="55676">MAQGSGSSSHALQNRATTLPTDIDLETLGRQRPTTFPTLYSEIGFCVSLFGSMVMAEYFISGFNLVLPQISASLNITPESRTWPASAFTLVTGAFLLPSARLADIYGAYTVFNLGLGWFSVWSLVAGFSQNYLMLIFCRALQGLGASAFLPSGIMLLGSIYRPGPRKNIVFSLYGALAPVGFFMGIFVGGLTANFLSWKWYFWLGGILCFVFSATSLLAIPRDGTETRDSGMKMDWLGTLTIVPGLLLIVYAITDCSHAGRASPQIYVAFALGVVCLGIAAYVEGWVAKNPLLPFVIFRSQSMKPLVVSLFFTYGVFGLYLFYASFYIEIVLNIDPLQTAVWFAPMAVGGLILATVSGVLLHRLPGRALLVLSGLGNLACTMLFALMPKQPDYWAFILPAMIGATVGVDITYVVSNVFITTHMPRHQQGVAGALINSLVFLGTSFFLGIADLVSANTAHLGLRASYKAAFWLGAGCAGIALACVIFTKIGSAKSELTDEERAELEMAEQSCTPSWVA</sequence>
<keyword evidence="4 5" id="KW-0472">Membrane</keyword>
<dbReference type="InterPro" id="IPR011701">
    <property type="entry name" value="MFS"/>
</dbReference>
<evidence type="ECO:0000256" key="5">
    <source>
        <dbReference type="SAM" id="Phobius"/>
    </source>
</evidence>
<feature type="transmembrane region" description="Helical" evidence="5">
    <location>
        <begin position="132"/>
        <end position="157"/>
    </location>
</feature>
<feature type="transmembrane region" description="Helical" evidence="5">
    <location>
        <begin position="368"/>
        <end position="387"/>
    </location>
</feature>
<dbReference type="Pfam" id="PF07690">
    <property type="entry name" value="MFS_1"/>
    <property type="match status" value="1"/>
</dbReference>
<gene>
    <name evidence="7" type="ORF">QBC46DRAFT_353247</name>
</gene>
<feature type="transmembrane region" description="Helical" evidence="5">
    <location>
        <begin position="80"/>
        <end position="98"/>
    </location>
</feature>
<keyword evidence="2 5" id="KW-0812">Transmembrane</keyword>
<dbReference type="InterPro" id="IPR036259">
    <property type="entry name" value="MFS_trans_sf"/>
</dbReference>
<comment type="subcellular location">
    <subcellularLocation>
        <location evidence="1">Membrane</location>
        <topology evidence="1">Multi-pass membrane protein</topology>
    </subcellularLocation>
</comment>
<feature type="transmembrane region" description="Helical" evidence="5">
    <location>
        <begin position="200"/>
        <end position="220"/>
    </location>
</feature>
<protein>
    <submittedName>
        <fullName evidence="7">Major facilitator superfamily domain-containing protein</fullName>
    </submittedName>
</protein>
<dbReference type="AlphaFoldDB" id="A0AAN6NAV9"/>
<keyword evidence="3 5" id="KW-1133">Transmembrane helix</keyword>
<proteinExistence type="predicted"/>
<dbReference type="GO" id="GO:0016020">
    <property type="term" value="C:membrane"/>
    <property type="evidence" value="ECO:0007669"/>
    <property type="project" value="UniProtKB-SubCell"/>
</dbReference>
<feature type="transmembrane region" description="Helical" evidence="5">
    <location>
        <begin position="340"/>
        <end position="361"/>
    </location>
</feature>
<evidence type="ECO:0000256" key="2">
    <source>
        <dbReference type="ARBA" id="ARBA00022692"/>
    </source>
</evidence>
<feature type="transmembrane region" description="Helical" evidence="5">
    <location>
        <begin position="236"/>
        <end position="254"/>
    </location>
</feature>
<evidence type="ECO:0000313" key="7">
    <source>
        <dbReference type="EMBL" id="KAK3941398.1"/>
    </source>
</evidence>
<organism evidence="7 8">
    <name type="scientific">Diplogelasinospora grovesii</name>
    <dbReference type="NCBI Taxonomy" id="303347"/>
    <lineage>
        <taxon>Eukaryota</taxon>
        <taxon>Fungi</taxon>
        <taxon>Dikarya</taxon>
        <taxon>Ascomycota</taxon>
        <taxon>Pezizomycotina</taxon>
        <taxon>Sordariomycetes</taxon>
        <taxon>Sordariomycetidae</taxon>
        <taxon>Sordariales</taxon>
        <taxon>Diplogelasinosporaceae</taxon>
        <taxon>Diplogelasinospora</taxon>
    </lineage>
</organism>
<dbReference type="GO" id="GO:0022857">
    <property type="term" value="F:transmembrane transporter activity"/>
    <property type="evidence" value="ECO:0007669"/>
    <property type="project" value="InterPro"/>
</dbReference>
<evidence type="ECO:0000313" key="8">
    <source>
        <dbReference type="Proteomes" id="UP001303473"/>
    </source>
</evidence>
<feature type="transmembrane region" description="Helical" evidence="5">
    <location>
        <begin position="469"/>
        <end position="487"/>
    </location>
</feature>
<evidence type="ECO:0000259" key="6">
    <source>
        <dbReference type="PROSITE" id="PS50850"/>
    </source>
</evidence>
<feature type="domain" description="Major facilitator superfamily (MFS) profile" evidence="6">
    <location>
        <begin position="37"/>
        <end position="492"/>
    </location>
</feature>
<dbReference type="Gene3D" id="1.20.1720.10">
    <property type="entry name" value="Multidrug resistance protein D"/>
    <property type="match status" value="1"/>
</dbReference>
<feature type="transmembrane region" description="Helical" evidence="5">
    <location>
        <begin position="105"/>
        <end position="126"/>
    </location>
</feature>
<dbReference type="EMBL" id="MU853783">
    <property type="protein sequence ID" value="KAK3941398.1"/>
    <property type="molecule type" value="Genomic_DNA"/>
</dbReference>
<name>A0AAN6NAV9_9PEZI</name>
<evidence type="ECO:0000256" key="1">
    <source>
        <dbReference type="ARBA" id="ARBA00004141"/>
    </source>
</evidence>
<dbReference type="PROSITE" id="PS50850">
    <property type="entry name" value="MFS"/>
    <property type="match status" value="1"/>
</dbReference>
<keyword evidence="8" id="KW-1185">Reference proteome</keyword>
<feature type="transmembrane region" description="Helical" evidence="5">
    <location>
        <begin position="266"/>
        <end position="285"/>
    </location>
</feature>
<feature type="transmembrane region" description="Helical" evidence="5">
    <location>
        <begin position="169"/>
        <end position="188"/>
    </location>
</feature>
<dbReference type="PANTHER" id="PTHR42718:SF11">
    <property type="entry name" value="MAJOR FACILITATOR SUPERFAMILY (MFS) PROFILE DOMAIN-CONTAINING PROTEIN"/>
    <property type="match status" value="1"/>
</dbReference>
<feature type="transmembrane region" description="Helical" evidence="5">
    <location>
        <begin position="393"/>
        <end position="418"/>
    </location>
</feature>
<reference evidence="8" key="1">
    <citation type="journal article" date="2023" name="Mol. Phylogenet. Evol.">
        <title>Genome-scale phylogeny and comparative genomics of the fungal order Sordariales.</title>
        <authorList>
            <person name="Hensen N."/>
            <person name="Bonometti L."/>
            <person name="Westerberg I."/>
            <person name="Brannstrom I.O."/>
            <person name="Guillou S."/>
            <person name="Cros-Aarteil S."/>
            <person name="Calhoun S."/>
            <person name="Haridas S."/>
            <person name="Kuo A."/>
            <person name="Mondo S."/>
            <person name="Pangilinan J."/>
            <person name="Riley R."/>
            <person name="LaButti K."/>
            <person name="Andreopoulos B."/>
            <person name="Lipzen A."/>
            <person name="Chen C."/>
            <person name="Yan M."/>
            <person name="Daum C."/>
            <person name="Ng V."/>
            <person name="Clum A."/>
            <person name="Steindorff A."/>
            <person name="Ohm R.A."/>
            <person name="Martin F."/>
            <person name="Silar P."/>
            <person name="Natvig D.O."/>
            <person name="Lalanne C."/>
            <person name="Gautier V."/>
            <person name="Ament-Velasquez S.L."/>
            <person name="Kruys A."/>
            <person name="Hutchinson M.I."/>
            <person name="Powell A.J."/>
            <person name="Barry K."/>
            <person name="Miller A.N."/>
            <person name="Grigoriev I.V."/>
            <person name="Debuchy R."/>
            <person name="Gladieux P."/>
            <person name="Hiltunen Thoren M."/>
            <person name="Johannesson H."/>
        </authorList>
    </citation>
    <scope>NUCLEOTIDE SEQUENCE [LARGE SCALE GENOMIC DNA]</scope>
    <source>
        <strain evidence="8">CBS 340.73</strain>
    </source>
</reference>
<dbReference type="SUPFAM" id="SSF103473">
    <property type="entry name" value="MFS general substrate transporter"/>
    <property type="match status" value="1"/>
</dbReference>
<dbReference type="Proteomes" id="UP001303473">
    <property type="component" value="Unassembled WGS sequence"/>
</dbReference>
<feature type="transmembrane region" description="Helical" evidence="5">
    <location>
        <begin position="39"/>
        <end position="60"/>
    </location>
</feature>
<evidence type="ECO:0000256" key="4">
    <source>
        <dbReference type="ARBA" id="ARBA00023136"/>
    </source>
</evidence>
<feature type="transmembrane region" description="Helical" evidence="5">
    <location>
        <begin position="306"/>
        <end position="328"/>
    </location>
</feature>
<feature type="transmembrane region" description="Helical" evidence="5">
    <location>
        <begin position="430"/>
        <end position="449"/>
    </location>
</feature>